<feature type="transmembrane region" description="Helical" evidence="8">
    <location>
        <begin position="73"/>
        <end position="90"/>
    </location>
</feature>
<dbReference type="NCBIfam" id="TIGR00861">
    <property type="entry name" value="MIP"/>
    <property type="match status" value="1"/>
</dbReference>
<evidence type="ECO:0000256" key="1">
    <source>
        <dbReference type="ARBA" id="ARBA00004141"/>
    </source>
</evidence>
<dbReference type="InterPro" id="IPR023271">
    <property type="entry name" value="Aquaporin-like"/>
</dbReference>
<sequence>MTVPSSGILVGIMEDLSTKDQQLKKKNKLIIWYLLWWRAIFSEFLSTLLLVLLGCMSCVPLDDSDTRPSIDGALGFGLAVLFNVEAFGHISGAHMNPSVTLAAMLWGRMSFSLGIAYIIAQCLGSIFGYGILIEISPTDLIKRGVCTTQPHIRYTGLQALAVEVILTLSLIFLVCAMWDPVNAHSQESSSLKVGFAVAGFSIAGGPLTGASLNPARTLGPALWSGIWNTHWVYWTGPLLGSTLGALFYKYTWLRKSVDVKINIQE</sequence>
<evidence type="ECO:0000256" key="5">
    <source>
        <dbReference type="ARBA" id="ARBA00022989"/>
    </source>
</evidence>
<protein>
    <recommendedName>
        <fullName evidence="11">Aquaporin 14</fullName>
    </recommendedName>
</protein>
<accession>A0AAV1LXE1</accession>
<dbReference type="SUPFAM" id="SSF81338">
    <property type="entry name" value="Aquaporin-like"/>
    <property type="match status" value="1"/>
</dbReference>
<keyword evidence="4 7" id="KW-0812">Transmembrane</keyword>
<evidence type="ECO:0000313" key="9">
    <source>
        <dbReference type="EMBL" id="CAK1598772.1"/>
    </source>
</evidence>
<dbReference type="PRINTS" id="PR00783">
    <property type="entry name" value="MINTRINSICP"/>
</dbReference>
<name>A0AAV1LXE1_9NEOP</name>
<gene>
    <name evidence="9" type="ORF">PARMNEM_LOCUS17725</name>
</gene>
<comment type="caution">
    <text evidence="9">The sequence shown here is derived from an EMBL/GenBank/DDBJ whole genome shotgun (WGS) entry which is preliminary data.</text>
</comment>
<dbReference type="InterPro" id="IPR034294">
    <property type="entry name" value="Aquaporin_transptr"/>
</dbReference>
<evidence type="ECO:0008006" key="11">
    <source>
        <dbReference type="Google" id="ProtNLM"/>
    </source>
</evidence>
<comment type="similarity">
    <text evidence="2 7">Belongs to the MIP/aquaporin (TC 1.A.8) family.</text>
</comment>
<dbReference type="PANTHER" id="PTHR19139:SF270">
    <property type="entry name" value="ENTOMOGLYCEROPORIN 1-RELATED"/>
    <property type="match status" value="1"/>
</dbReference>
<dbReference type="Proteomes" id="UP001314205">
    <property type="component" value="Unassembled WGS sequence"/>
</dbReference>
<feature type="transmembrane region" description="Helical" evidence="8">
    <location>
        <begin position="111"/>
        <end position="132"/>
    </location>
</feature>
<dbReference type="Pfam" id="PF00230">
    <property type="entry name" value="MIP"/>
    <property type="match status" value="1"/>
</dbReference>
<dbReference type="InterPro" id="IPR000425">
    <property type="entry name" value="MIP"/>
</dbReference>
<dbReference type="GO" id="GO:0015267">
    <property type="term" value="F:channel activity"/>
    <property type="evidence" value="ECO:0007669"/>
    <property type="project" value="InterPro"/>
</dbReference>
<evidence type="ECO:0000256" key="2">
    <source>
        <dbReference type="ARBA" id="ARBA00006175"/>
    </source>
</evidence>
<organism evidence="9 10">
    <name type="scientific">Parnassius mnemosyne</name>
    <name type="common">clouded apollo</name>
    <dbReference type="NCBI Taxonomy" id="213953"/>
    <lineage>
        <taxon>Eukaryota</taxon>
        <taxon>Metazoa</taxon>
        <taxon>Ecdysozoa</taxon>
        <taxon>Arthropoda</taxon>
        <taxon>Hexapoda</taxon>
        <taxon>Insecta</taxon>
        <taxon>Pterygota</taxon>
        <taxon>Neoptera</taxon>
        <taxon>Endopterygota</taxon>
        <taxon>Lepidoptera</taxon>
        <taxon>Glossata</taxon>
        <taxon>Ditrysia</taxon>
        <taxon>Papilionoidea</taxon>
        <taxon>Papilionidae</taxon>
        <taxon>Parnassiinae</taxon>
        <taxon>Parnassini</taxon>
        <taxon>Parnassius</taxon>
        <taxon>Driopa</taxon>
    </lineage>
</organism>
<keyword evidence="6 8" id="KW-0472">Membrane</keyword>
<proteinExistence type="inferred from homology"/>
<evidence type="ECO:0000256" key="3">
    <source>
        <dbReference type="ARBA" id="ARBA00022448"/>
    </source>
</evidence>
<feature type="transmembrane region" description="Helical" evidence="8">
    <location>
        <begin position="231"/>
        <end position="250"/>
    </location>
</feature>
<evidence type="ECO:0000256" key="7">
    <source>
        <dbReference type="RuleBase" id="RU000477"/>
    </source>
</evidence>
<dbReference type="PROSITE" id="PS00221">
    <property type="entry name" value="MIP"/>
    <property type="match status" value="1"/>
</dbReference>
<dbReference type="Gene3D" id="1.20.1080.10">
    <property type="entry name" value="Glycerol uptake facilitator protein"/>
    <property type="match status" value="1"/>
</dbReference>
<dbReference type="AlphaFoldDB" id="A0AAV1LXE1"/>
<evidence type="ECO:0000256" key="4">
    <source>
        <dbReference type="ARBA" id="ARBA00022692"/>
    </source>
</evidence>
<reference evidence="9 10" key="1">
    <citation type="submission" date="2023-11" db="EMBL/GenBank/DDBJ databases">
        <authorList>
            <person name="Hedman E."/>
            <person name="Englund M."/>
            <person name="Stromberg M."/>
            <person name="Nyberg Akerstrom W."/>
            <person name="Nylinder S."/>
            <person name="Jareborg N."/>
            <person name="Kallberg Y."/>
            <person name="Kronander E."/>
        </authorList>
    </citation>
    <scope>NUCLEOTIDE SEQUENCE [LARGE SCALE GENOMIC DNA]</scope>
</reference>
<feature type="transmembrane region" description="Helical" evidence="8">
    <location>
        <begin position="29"/>
        <end position="53"/>
    </location>
</feature>
<keyword evidence="3 7" id="KW-0813">Transport</keyword>
<keyword evidence="5 8" id="KW-1133">Transmembrane helix</keyword>
<evidence type="ECO:0000256" key="8">
    <source>
        <dbReference type="SAM" id="Phobius"/>
    </source>
</evidence>
<evidence type="ECO:0000313" key="10">
    <source>
        <dbReference type="Proteomes" id="UP001314205"/>
    </source>
</evidence>
<feature type="transmembrane region" description="Helical" evidence="8">
    <location>
        <begin position="152"/>
        <end position="178"/>
    </location>
</feature>
<feature type="transmembrane region" description="Helical" evidence="8">
    <location>
        <begin position="190"/>
        <end position="211"/>
    </location>
</feature>
<evidence type="ECO:0000256" key="6">
    <source>
        <dbReference type="ARBA" id="ARBA00023136"/>
    </source>
</evidence>
<dbReference type="InterPro" id="IPR022357">
    <property type="entry name" value="MIP_CS"/>
</dbReference>
<keyword evidence="10" id="KW-1185">Reference proteome</keyword>
<dbReference type="EMBL" id="CAVLGL010000104">
    <property type="protein sequence ID" value="CAK1598772.1"/>
    <property type="molecule type" value="Genomic_DNA"/>
</dbReference>
<dbReference type="GO" id="GO:0005886">
    <property type="term" value="C:plasma membrane"/>
    <property type="evidence" value="ECO:0007669"/>
    <property type="project" value="TreeGrafter"/>
</dbReference>
<dbReference type="PANTHER" id="PTHR19139">
    <property type="entry name" value="AQUAPORIN TRANSPORTER"/>
    <property type="match status" value="1"/>
</dbReference>
<comment type="subcellular location">
    <subcellularLocation>
        <location evidence="1">Membrane</location>
        <topology evidence="1">Multi-pass membrane protein</topology>
    </subcellularLocation>
</comment>